<name>A0A8X6T9R8_NEPPI</name>
<dbReference type="Proteomes" id="UP000887013">
    <property type="component" value="Unassembled WGS sequence"/>
</dbReference>
<dbReference type="EMBL" id="BMAW01052319">
    <property type="protein sequence ID" value="GFS85267.1"/>
    <property type="molecule type" value="Genomic_DNA"/>
</dbReference>
<proteinExistence type="predicted"/>
<evidence type="ECO:0000313" key="3">
    <source>
        <dbReference type="Proteomes" id="UP000887013"/>
    </source>
</evidence>
<protein>
    <submittedName>
        <fullName evidence="2">Uncharacterized protein</fullName>
    </submittedName>
</protein>
<gene>
    <name evidence="2" type="ORF">NPIL_206251</name>
</gene>
<reference evidence="2" key="1">
    <citation type="submission" date="2020-08" db="EMBL/GenBank/DDBJ databases">
        <title>Multicomponent nature underlies the extraordinary mechanical properties of spider dragline silk.</title>
        <authorList>
            <person name="Kono N."/>
            <person name="Nakamura H."/>
            <person name="Mori M."/>
            <person name="Yoshida Y."/>
            <person name="Ohtoshi R."/>
            <person name="Malay A.D."/>
            <person name="Moran D.A.P."/>
            <person name="Tomita M."/>
            <person name="Numata K."/>
            <person name="Arakawa K."/>
        </authorList>
    </citation>
    <scope>NUCLEOTIDE SEQUENCE</scope>
</reference>
<organism evidence="2 3">
    <name type="scientific">Nephila pilipes</name>
    <name type="common">Giant wood spider</name>
    <name type="synonym">Nephila maculata</name>
    <dbReference type="NCBI Taxonomy" id="299642"/>
    <lineage>
        <taxon>Eukaryota</taxon>
        <taxon>Metazoa</taxon>
        <taxon>Ecdysozoa</taxon>
        <taxon>Arthropoda</taxon>
        <taxon>Chelicerata</taxon>
        <taxon>Arachnida</taxon>
        <taxon>Araneae</taxon>
        <taxon>Araneomorphae</taxon>
        <taxon>Entelegynae</taxon>
        <taxon>Araneoidea</taxon>
        <taxon>Nephilidae</taxon>
        <taxon>Nephila</taxon>
    </lineage>
</organism>
<evidence type="ECO:0000256" key="1">
    <source>
        <dbReference type="SAM" id="SignalP"/>
    </source>
</evidence>
<evidence type="ECO:0000313" key="2">
    <source>
        <dbReference type="EMBL" id="GFS85267.1"/>
    </source>
</evidence>
<feature type="signal peptide" evidence="1">
    <location>
        <begin position="1"/>
        <end position="17"/>
    </location>
</feature>
<accession>A0A8X6T9R8</accession>
<keyword evidence="1" id="KW-0732">Signal</keyword>
<dbReference type="AlphaFoldDB" id="A0A8X6T9R8"/>
<keyword evidence="3" id="KW-1185">Reference proteome</keyword>
<dbReference type="OrthoDB" id="10415968at2759"/>
<feature type="non-terminal residue" evidence="2">
    <location>
        <position position="42"/>
    </location>
</feature>
<sequence length="42" mass="4410">MVRASFLVSLALGLMKPAPNEIEGVYNNSNGGSILIARFSTA</sequence>
<feature type="chain" id="PRO_5036484789" evidence="1">
    <location>
        <begin position="18"/>
        <end position="42"/>
    </location>
</feature>
<comment type="caution">
    <text evidence="2">The sequence shown here is derived from an EMBL/GenBank/DDBJ whole genome shotgun (WGS) entry which is preliminary data.</text>
</comment>